<name>A0ABV9DLX2_9BACI</name>
<evidence type="ECO:0000313" key="11">
    <source>
        <dbReference type="EMBL" id="MFC4559383.1"/>
    </source>
</evidence>
<evidence type="ECO:0000313" key="12">
    <source>
        <dbReference type="Proteomes" id="UP001595989"/>
    </source>
</evidence>
<proteinExistence type="predicted"/>
<dbReference type="Proteomes" id="UP001595989">
    <property type="component" value="Unassembled WGS sequence"/>
</dbReference>
<dbReference type="Pfam" id="PF13361">
    <property type="entry name" value="UvrD_C"/>
    <property type="match status" value="1"/>
</dbReference>
<keyword evidence="3 9" id="KW-0347">Helicase</keyword>
<keyword evidence="2 9" id="KW-0378">Hydrolase</keyword>
<feature type="domain" description="UvrD-like helicase ATP-binding" evidence="10">
    <location>
        <begin position="129"/>
        <end position="612"/>
    </location>
</feature>
<evidence type="ECO:0000259" key="10">
    <source>
        <dbReference type="PROSITE" id="PS51198"/>
    </source>
</evidence>
<sequence length="930" mass="108910">MVEVIMICILVIGVLSIVIFNKIKKKRTLNNPTYIKLNNSVNKFLREIEHYKTMYFRYSVKEELRIEYINDFKLLSSHPTFVKINKNGTFAKFHDIYKNLDHFVKEWNEQYVTQELESNQAFLSDIDGKSLDPQQRKAVVIDEDNNLVIAGAGSGKTLTITGKVKYLVEKKRVKDDEILLISFTKKATDEMQERISQKLNIGVEAKTFHKLGLDIISKKFGYRPDVFQDIDEILDNYLSNELIKDTKSMSQIITFFGYYLNIPKDMEEFENLGEAQDYYRNIDLETLRSKVLSKTNELKRQKVTIQGERVKSIEEVIIANFLYLNGINYEYERVYPYASSDPYRKKYRPDFYLSDYDLYLEHFGITKDCRVPWLSEVEEKKYLEGIKWKRGFHNKNNTTLLETYSYYNKDGVLLSELEKILKSSGVAFSEIDYGQVYENLFAADNGNKYFTEFKKLIKTFIGLYKSKGFLEDQFRQLHQDGRKIENNFLKRRTELFLSIVKPIYEKYQKYLKESDQIDFNDMINLATDIVQNEETDLNFKYIIIDEYQDISFSRFKLIKEIKNQTNAKILCVGDDWQSIYRFAGSDIDLFTSFEKYFGYSVLLKIEKTYRNSQELINIAGQFISANPKQIKKELVSDKHNSNPIRIITYDKSNNMDDWKLLQSIEKAIDEIVYLNGESTQILILGRNNFDINVFTDDKNDNNNAKDNEIRKRYRVKKVENRVVIQYAKYPNLEISFLTTHRSKGLEAENVIVINLENKLVGFPNKISDDPVLSLVLTDLDTFAYAEERRLFYVALTRTQNNTYLIAPEYGQSVFVDELIKKQGIKFDTLTGKNSLVNNPNCPKCEKGYLILRENTNNRAKFLGCTNYPLCDNTFKQIALLDNYITCPKCGGYMVKRNGKYGVFYGCTNYPFCKNKFNIEGRNVKASYEKI</sequence>
<dbReference type="RefSeq" id="WP_390297418.1">
    <property type="nucleotide sequence ID" value="NZ_JBHSFU010000008.1"/>
</dbReference>
<dbReference type="Pfam" id="PF01396">
    <property type="entry name" value="Zn_ribbon_Top1"/>
    <property type="match status" value="2"/>
</dbReference>
<dbReference type="EMBL" id="JBHSFU010000008">
    <property type="protein sequence ID" value="MFC4559383.1"/>
    <property type="molecule type" value="Genomic_DNA"/>
</dbReference>
<keyword evidence="4 9" id="KW-0067">ATP-binding</keyword>
<evidence type="ECO:0000256" key="7">
    <source>
        <dbReference type="ARBA" id="ARBA00034808"/>
    </source>
</evidence>
<feature type="binding site" evidence="9">
    <location>
        <begin position="150"/>
        <end position="157"/>
    </location>
    <ligand>
        <name>ATP</name>
        <dbReference type="ChEBI" id="CHEBI:30616"/>
    </ligand>
</feature>
<dbReference type="PANTHER" id="PTHR11070:SF63">
    <property type="entry name" value="DNA HELICASE IV"/>
    <property type="match status" value="1"/>
</dbReference>
<dbReference type="InterPro" id="IPR013498">
    <property type="entry name" value="Topo_IA_Znf"/>
</dbReference>
<dbReference type="InterPro" id="IPR014017">
    <property type="entry name" value="DNA_helicase_UvrD-like_C"/>
</dbReference>
<keyword evidence="5" id="KW-0413">Isomerase</keyword>
<evidence type="ECO:0000256" key="1">
    <source>
        <dbReference type="ARBA" id="ARBA00022741"/>
    </source>
</evidence>
<evidence type="ECO:0000256" key="8">
    <source>
        <dbReference type="ARBA" id="ARBA00048988"/>
    </source>
</evidence>
<comment type="catalytic activity">
    <reaction evidence="6">
        <text>Couples ATP hydrolysis with the unwinding of duplex DNA by translocating in the 3'-5' direction.</text>
        <dbReference type="EC" id="5.6.2.4"/>
    </reaction>
</comment>
<evidence type="ECO:0000256" key="6">
    <source>
        <dbReference type="ARBA" id="ARBA00034617"/>
    </source>
</evidence>
<evidence type="ECO:0000256" key="3">
    <source>
        <dbReference type="ARBA" id="ARBA00022806"/>
    </source>
</evidence>
<evidence type="ECO:0000256" key="4">
    <source>
        <dbReference type="ARBA" id="ARBA00022840"/>
    </source>
</evidence>
<evidence type="ECO:0000256" key="2">
    <source>
        <dbReference type="ARBA" id="ARBA00022801"/>
    </source>
</evidence>
<gene>
    <name evidence="11" type="ORF">ACFO3D_14390</name>
</gene>
<dbReference type="EC" id="5.6.2.4" evidence="7"/>
<comment type="caution">
    <text evidence="11">The sequence shown here is derived from an EMBL/GenBank/DDBJ whole genome shotgun (WGS) entry which is preliminary data.</text>
</comment>
<protein>
    <recommendedName>
        <fullName evidence="7">DNA 3'-5' helicase</fullName>
        <ecNumber evidence="7">5.6.2.4</ecNumber>
    </recommendedName>
</protein>
<dbReference type="SUPFAM" id="SSF57783">
    <property type="entry name" value="Zinc beta-ribbon"/>
    <property type="match status" value="1"/>
</dbReference>
<organism evidence="11 12">
    <name type="scientific">Virgibacillus kekensis</name>
    <dbReference type="NCBI Taxonomy" id="202261"/>
    <lineage>
        <taxon>Bacteria</taxon>
        <taxon>Bacillati</taxon>
        <taxon>Bacillota</taxon>
        <taxon>Bacilli</taxon>
        <taxon>Bacillales</taxon>
        <taxon>Bacillaceae</taxon>
        <taxon>Virgibacillus</taxon>
    </lineage>
</organism>
<evidence type="ECO:0000256" key="5">
    <source>
        <dbReference type="ARBA" id="ARBA00023235"/>
    </source>
</evidence>
<dbReference type="SUPFAM" id="SSF52540">
    <property type="entry name" value="P-loop containing nucleoside triphosphate hydrolases"/>
    <property type="match status" value="1"/>
</dbReference>
<comment type="catalytic activity">
    <reaction evidence="8">
        <text>ATP + H2O = ADP + phosphate + H(+)</text>
        <dbReference type="Rhea" id="RHEA:13065"/>
        <dbReference type="ChEBI" id="CHEBI:15377"/>
        <dbReference type="ChEBI" id="CHEBI:15378"/>
        <dbReference type="ChEBI" id="CHEBI:30616"/>
        <dbReference type="ChEBI" id="CHEBI:43474"/>
        <dbReference type="ChEBI" id="CHEBI:456216"/>
        <dbReference type="EC" id="5.6.2.4"/>
    </reaction>
</comment>
<dbReference type="InterPro" id="IPR027417">
    <property type="entry name" value="P-loop_NTPase"/>
</dbReference>
<evidence type="ECO:0000256" key="9">
    <source>
        <dbReference type="PROSITE-ProRule" id="PRU00560"/>
    </source>
</evidence>
<dbReference type="InterPro" id="IPR014016">
    <property type="entry name" value="UvrD-like_ATP-bd"/>
</dbReference>
<keyword evidence="1 9" id="KW-0547">Nucleotide-binding</keyword>
<dbReference type="PROSITE" id="PS51198">
    <property type="entry name" value="UVRD_HELICASE_ATP_BIND"/>
    <property type="match status" value="1"/>
</dbReference>
<dbReference type="Gene3D" id="3.40.50.300">
    <property type="entry name" value="P-loop containing nucleotide triphosphate hydrolases"/>
    <property type="match status" value="3"/>
</dbReference>
<keyword evidence="12" id="KW-1185">Reference proteome</keyword>
<dbReference type="InterPro" id="IPR000212">
    <property type="entry name" value="DNA_helicase_UvrD/REP"/>
</dbReference>
<dbReference type="PANTHER" id="PTHR11070">
    <property type="entry name" value="UVRD / RECB / PCRA DNA HELICASE FAMILY MEMBER"/>
    <property type="match status" value="1"/>
</dbReference>
<reference evidence="12" key="1">
    <citation type="journal article" date="2019" name="Int. J. Syst. Evol. Microbiol.">
        <title>The Global Catalogue of Microorganisms (GCM) 10K type strain sequencing project: providing services to taxonomists for standard genome sequencing and annotation.</title>
        <authorList>
            <consortium name="The Broad Institute Genomics Platform"/>
            <consortium name="The Broad Institute Genome Sequencing Center for Infectious Disease"/>
            <person name="Wu L."/>
            <person name="Ma J."/>
        </authorList>
    </citation>
    <scope>NUCLEOTIDE SEQUENCE [LARGE SCALE GENOMIC DNA]</scope>
    <source>
        <strain evidence="12">CGMCC 4.7426</strain>
    </source>
</reference>
<dbReference type="Gene3D" id="3.30.65.10">
    <property type="entry name" value="Bacterial Topoisomerase I, domain 1"/>
    <property type="match status" value="2"/>
</dbReference>
<dbReference type="Pfam" id="PF00580">
    <property type="entry name" value="UvrD-helicase"/>
    <property type="match status" value="1"/>
</dbReference>
<accession>A0ABV9DLX2</accession>